<dbReference type="AlphaFoldDB" id="A0A3A9JC59"/>
<reference evidence="1 4" key="1">
    <citation type="submission" date="2018-09" db="EMBL/GenBank/DDBJ databases">
        <title>Roseomonas sp. nov., isolated from feces of Tibetan antelopes in the Qinghai-Tibet plateau, China.</title>
        <authorList>
            <person name="Tian Z."/>
        </authorList>
    </citation>
    <scope>NUCLEOTIDE SEQUENCE [LARGE SCALE GENOMIC DNA]</scope>
    <source>
        <strain evidence="2 3">Z23</strain>
        <strain evidence="1 4">Z24</strain>
    </source>
</reference>
<comment type="caution">
    <text evidence="1">The sequence shown here is derived from an EMBL/GenBank/DDBJ whole genome shotgun (WGS) entry which is preliminary data.</text>
</comment>
<dbReference type="Proteomes" id="UP000274097">
    <property type="component" value="Unassembled WGS sequence"/>
</dbReference>
<dbReference type="Pfam" id="PF09907">
    <property type="entry name" value="HigB_toxin"/>
    <property type="match status" value="1"/>
</dbReference>
<dbReference type="EMBL" id="RAQU01000380">
    <property type="protein sequence ID" value="RKK01004.1"/>
    <property type="molecule type" value="Genomic_DNA"/>
</dbReference>
<evidence type="ECO:0000313" key="1">
    <source>
        <dbReference type="EMBL" id="RKK01004.1"/>
    </source>
</evidence>
<dbReference type="Proteomes" id="UP000278036">
    <property type="component" value="Unassembled WGS sequence"/>
</dbReference>
<dbReference type="GO" id="GO:0003723">
    <property type="term" value="F:RNA binding"/>
    <property type="evidence" value="ECO:0007669"/>
    <property type="project" value="InterPro"/>
</dbReference>
<dbReference type="InParanoid" id="A0A3A9JC59"/>
<dbReference type="EMBL" id="RFLX01000128">
    <property type="protein sequence ID" value="RMI14192.1"/>
    <property type="molecule type" value="Genomic_DNA"/>
</dbReference>
<dbReference type="GO" id="GO:0004519">
    <property type="term" value="F:endonuclease activity"/>
    <property type="evidence" value="ECO:0007669"/>
    <property type="project" value="InterPro"/>
</dbReference>
<protein>
    <submittedName>
        <fullName evidence="1">Type II toxin-antitoxin system HigB family toxin</fullName>
    </submittedName>
</protein>
<dbReference type="FunCoup" id="A0A3A9JC59">
    <property type="interactions" value="15"/>
</dbReference>
<name>A0A3A9JC59_9PROT</name>
<evidence type="ECO:0000313" key="4">
    <source>
        <dbReference type="Proteomes" id="UP000278036"/>
    </source>
</evidence>
<accession>A0A3A9JC59</accession>
<dbReference type="InterPro" id="IPR018669">
    <property type="entry name" value="Toxin_HigB"/>
</dbReference>
<organism evidence="1 4">
    <name type="scientific">Teichococcus wenyumeiae</name>
    <dbReference type="NCBI Taxonomy" id="2478470"/>
    <lineage>
        <taxon>Bacteria</taxon>
        <taxon>Pseudomonadati</taxon>
        <taxon>Pseudomonadota</taxon>
        <taxon>Alphaproteobacteria</taxon>
        <taxon>Acetobacterales</taxon>
        <taxon>Roseomonadaceae</taxon>
        <taxon>Roseomonas</taxon>
    </lineage>
</organism>
<dbReference type="RefSeq" id="WP_120641192.1">
    <property type="nucleotide sequence ID" value="NZ_RAQU01000380.1"/>
</dbReference>
<proteinExistence type="predicted"/>
<gene>
    <name evidence="1" type="ORF">D6Z83_27305</name>
    <name evidence="2" type="ORF">EBE87_28135</name>
</gene>
<sequence length="97" mass="11320">MQIIAKRTLKQFWERHPQAETPLRVWFALVSKAEWKTPADVKAMFNSADFVADNRVIFDISGNKFRLICRVSYGYQRVLVKFVGTHKEYDAINPESV</sequence>
<dbReference type="GO" id="GO:0110001">
    <property type="term" value="C:toxin-antitoxin complex"/>
    <property type="evidence" value="ECO:0007669"/>
    <property type="project" value="InterPro"/>
</dbReference>
<evidence type="ECO:0000313" key="3">
    <source>
        <dbReference type="Proteomes" id="UP000274097"/>
    </source>
</evidence>
<evidence type="ECO:0000313" key="2">
    <source>
        <dbReference type="EMBL" id="RMI14192.1"/>
    </source>
</evidence>
<keyword evidence="3" id="KW-1185">Reference proteome</keyword>
<dbReference type="OrthoDB" id="9799912at2"/>